<keyword evidence="5 9" id="KW-0812">Transmembrane</keyword>
<keyword evidence="4" id="KW-0551">Lipid droplet</keyword>
<feature type="transmembrane region" description="Helical" evidence="9">
    <location>
        <begin position="86"/>
        <end position="110"/>
    </location>
</feature>
<dbReference type="PANTHER" id="PTHR33203">
    <property type="entry name" value="OLEOSIN"/>
    <property type="match status" value="1"/>
</dbReference>
<evidence type="ECO:0000256" key="1">
    <source>
        <dbReference type="ARBA" id="ARBA00004141"/>
    </source>
</evidence>
<reference evidence="11" key="3">
    <citation type="submission" date="2018-08" db="UniProtKB">
        <authorList>
            <consortium name="EnsemblPlants"/>
        </authorList>
    </citation>
    <scope>IDENTIFICATION</scope>
    <source>
        <strain evidence="11">cv. Bd21</strain>
    </source>
</reference>
<dbReference type="GO" id="GO:0012511">
    <property type="term" value="C:monolayer-surrounded lipid storage body"/>
    <property type="evidence" value="ECO:0000318"/>
    <property type="project" value="GO_Central"/>
</dbReference>
<dbReference type="Proteomes" id="UP000008810">
    <property type="component" value="Chromosome 5"/>
</dbReference>
<comment type="subcellular location">
    <subcellularLocation>
        <location evidence="2">Lipid droplet</location>
    </subcellularLocation>
    <subcellularLocation>
        <location evidence="1">Membrane</location>
        <topology evidence="1">Multi-pass membrane protein</topology>
    </subcellularLocation>
</comment>
<reference evidence="10" key="2">
    <citation type="submission" date="2017-06" db="EMBL/GenBank/DDBJ databases">
        <title>WGS assembly of Brachypodium distachyon.</title>
        <authorList>
            <consortium name="The International Brachypodium Initiative"/>
            <person name="Lucas S."/>
            <person name="Harmon-Smith M."/>
            <person name="Lail K."/>
            <person name="Tice H."/>
            <person name="Grimwood J."/>
            <person name="Bruce D."/>
            <person name="Barry K."/>
            <person name="Shu S."/>
            <person name="Lindquist E."/>
            <person name="Wang M."/>
            <person name="Pitluck S."/>
            <person name="Vogel J.P."/>
            <person name="Garvin D.F."/>
            <person name="Mockler T.C."/>
            <person name="Schmutz J."/>
            <person name="Rokhsar D."/>
            <person name="Bevan M.W."/>
        </authorList>
    </citation>
    <scope>NUCLEOTIDE SEQUENCE</scope>
    <source>
        <strain evidence="10">Bd21</strain>
    </source>
</reference>
<dbReference type="GO" id="GO:0019915">
    <property type="term" value="P:lipid storage"/>
    <property type="evidence" value="ECO:0000318"/>
    <property type="project" value="GO_Central"/>
</dbReference>
<evidence type="ECO:0000313" key="11">
    <source>
        <dbReference type="EnsemblPlants" id="KQJ84258"/>
    </source>
</evidence>
<dbReference type="Pfam" id="PF01277">
    <property type="entry name" value="Oleosin"/>
    <property type="match status" value="1"/>
</dbReference>
<dbReference type="HOGENOM" id="CLU_101983_1_1_1"/>
<keyword evidence="12" id="KW-1185">Reference proteome</keyword>
<gene>
    <name evidence="11" type="primary">LOC100821989</name>
    <name evidence="10" type="ORF">BRADI_5g19630v3</name>
</gene>
<dbReference type="InterPro" id="IPR000136">
    <property type="entry name" value="Oleosin"/>
</dbReference>
<dbReference type="GO" id="GO:0016020">
    <property type="term" value="C:membrane"/>
    <property type="evidence" value="ECO:0007669"/>
    <property type="project" value="UniProtKB-SubCell"/>
</dbReference>
<dbReference type="OMA" id="RTHAHQH"/>
<reference evidence="10 11" key="1">
    <citation type="journal article" date="2010" name="Nature">
        <title>Genome sequencing and analysis of the model grass Brachypodium distachyon.</title>
        <authorList>
            <consortium name="International Brachypodium Initiative"/>
        </authorList>
    </citation>
    <scope>NUCLEOTIDE SEQUENCE [LARGE SCALE GENOMIC DNA]</scope>
    <source>
        <strain evidence="10">Bd21</strain>
        <strain evidence="11">cv. Bd21</strain>
    </source>
</reference>
<dbReference type="EnsemblPlants" id="KQJ84258">
    <property type="protein sequence ID" value="KQJ84258"/>
    <property type="gene ID" value="BRADI_5g19630v3"/>
</dbReference>
<evidence type="ECO:0000256" key="3">
    <source>
        <dbReference type="ARBA" id="ARBA00010858"/>
    </source>
</evidence>
<dbReference type="KEGG" id="bdi:100821989"/>
<evidence type="ECO:0000256" key="4">
    <source>
        <dbReference type="ARBA" id="ARBA00022677"/>
    </source>
</evidence>
<evidence type="ECO:0000313" key="10">
    <source>
        <dbReference type="EMBL" id="KQJ84258.1"/>
    </source>
</evidence>
<dbReference type="RefSeq" id="XP_003580410.1">
    <property type="nucleotide sequence ID" value="XM_003580362.3"/>
</dbReference>
<evidence type="ECO:0000256" key="9">
    <source>
        <dbReference type="SAM" id="Phobius"/>
    </source>
</evidence>
<proteinExistence type="inferred from homology"/>
<dbReference type="STRING" id="15368.I1J123"/>
<accession>I1J123</accession>
<keyword evidence="8 9" id="KW-0472">Membrane</keyword>
<keyword evidence="6 9" id="KW-1133">Transmembrane helix</keyword>
<dbReference type="eggNOG" id="ENOG502R5UN">
    <property type="taxonomic scope" value="Eukaryota"/>
</dbReference>
<keyword evidence="7" id="KW-0007">Acetylation</keyword>
<organism evidence="10">
    <name type="scientific">Brachypodium distachyon</name>
    <name type="common">Purple false brome</name>
    <name type="synonym">Trachynia distachya</name>
    <dbReference type="NCBI Taxonomy" id="15368"/>
    <lineage>
        <taxon>Eukaryota</taxon>
        <taxon>Viridiplantae</taxon>
        <taxon>Streptophyta</taxon>
        <taxon>Embryophyta</taxon>
        <taxon>Tracheophyta</taxon>
        <taxon>Spermatophyta</taxon>
        <taxon>Magnoliopsida</taxon>
        <taxon>Liliopsida</taxon>
        <taxon>Poales</taxon>
        <taxon>Poaceae</taxon>
        <taxon>BOP clade</taxon>
        <taxon>Pooideae</taxon>
        <taxon>Stipodae</taxon>
        <taxon>Brachypodieae</taxon>
        <taxon>Brachypodium</taxon>
    </lineage>
</organism>
<feature type="transmembrane region" description="Helical" evidence="9">
    <location>
        <begin position="33"/>
        <end position="50"/>
    </location>
</feature>
<sequence>MATASGRTHQQYEPLRHMEGLSLKSALRNNPRASALAAAALLVPLGGALLTLSGLVLLATLAGVVLASPLLVLFSPVLVPAALGAALAVAGLATAGTLAVAGLSTLAWIIGYVQRCGAQGGDTGGVAGMVVQPLDSSGKQRHGTEEPAFVGHRLRAPGAALGNDALGVKA</sequence>
<dbReference type="GeneID" id="100821989"/>
<name>I1J123_BRADI</name>
<dbReference type="PANTHER" id="PTHR33203:SF56">
    <property type="entry name" value="OS06G0473800 PROTEIN"/>
    <property type="match status" value="1"/>
</dbReference>
<dbReference type="AlphaFoldDB" id="I1J123"/>
<dbReference type="EMBL" id="CM000884">
    <property type="protein sequence ID" value="KQJ84258.1"/>
    <property type="molecule type" value="Genomic_DNA"/>
</dbReference>
<evidence type="ECO:0000256" key="7">
    <source>
        <dbReference type="ARBA" id="ARBA00022990"/>
    </source>
</evidence>
<evidence type="ECO:0000313" key="12">
    <source>
        <dbReference type="Proteomes" id="UP000008810"/>
    </source>
</evidence>
<evidence type="ECO:0000256" key="2">
    <source>
        <dbReference type="ARBA" id="ARBA00004502"/>
    </source>
</evidence>
<dbReference type="GO" id="GO:0010344">
    <property type="term" value="P:seed oilbody biogenesis"/>
    <property type="evidence" value="ECO:0000318"/>
    <property type="project" value="GO_Central"/>
</dbReference>
<evidence type="ECO:0000256" key="6">
    <source>
        <dbReference type="ARBA" id="ARBA00022989"/>
    </source>
</evidence>
<evidence type="ECO:0008006" key="13">
    <source>
        <dbReference type="Google" id="ProtNLM"/>
    </source>
</evidence>
<feature type="transmembrane region" description="Helical" evidence="9">
    <location>
        <begin position="56"/>
        <end position="79"/>
    </location>
</feature>
<protein>
    <recommendedName>
        <fullName evidence="13">Oleosin</fullName>
    </recommendedName>
</protein>
<evidence type="ECO:0000256" key="8">
    <source>
        <dbReference type="ARBA" id="ARBA00023136"/>
    </source>
</evidence>
<dbReference type="GO" id="GO:0050826">
    <property type="term" value="P:response to freezing"/>
    <property type="evidence" value="ECO:0000318"/>
    <property type="project" value="GO_Central"/>
</dbReference>
<evidence type="ECO:0000256" key="5">
    <source>
        <dbReference type="ARBA" id="ARBA00022692"/>
    </source>
</evidence>
<dbReference type="Gramene" id="KQJ84258">
    <property type="protein sequence ID" value="KQJ84258"/>
    <property type="gene ID" value="BRADI_5g19630v3"/>
</dbReference>
<comment type="similarity">
    <text evidence="3">Belongs to the oleosin family.</text>
</comment>